<evidence type="ECO:0000313" key="3">
    <source>
        <dbReference type="EMBL" id="KAJ1189294.1"/>
    </source>
</evidence>
<evidence type="ECO:0000259" key="2">
    <source>
        <dbReference type="Pfam" id="PF17921"/>
    </source>
</evidence>
<proteinExistence type="predicted"/>
<accession>A0AAV7UMT3</accession>
<reference evidence="3" key="1">
    <citation type="journal article" date="2022" name="bioRxiv">
        <title>Sequencing and chromosome-scale assembly of the giantPleurodeles waltlgenome.</title>
        <authorList>
            <person name="Brown T."/>
            <person name="Elewa A."/>
            <person name="Iarovenko S."/>
            <person name="Subramanian E."/>
            <person name="Araus A.J."/>
            <person name="Petzold A."/>
            <person name="Susuki M."/>
            <person name="Suzuki K.-i.T."/>
            <person name="Hayashi T."/>
            <person name="Toyoda A."/>
            <person name="Oliveira C."/>
            <person name="Osipova E."/>
            <person name="Leigh N.D."/>
            <person name="Simon A."/>
            <person name="Yun M.H."/>
        </authorList>
    </citation>
    <scope>NUCLEOTIDE SEQUENCE</scope>
    <source>
        <strain evidence="3">20211129_DDA</strain>
        <tissue evidence="3">Liver</tissue>
    </source>
</reference>
<dbReference type="Pfam" id="PF17921">
    <property type="entry name" value="Integrase_H2C2"/>
    <property type="match status" value="1"/>
</dbReference>
<dbReference type="SUPFAM" id="SSF53098">
    <property type="entry name" value="Ribonuclease H-like"/>
    <property type="match status" value="1"/>
</dbReference>
<organism evidence="3 4">
    <name type="scientific">Pleurodeles waltl</name>
    <name type="common">Iberian ribbed newt</name>
    <dbReference type="NCBI Taxonomy" id="8319"/>
    <lineage>
        <taxon>Eukaryota</taxon>
        <taxon>Metazoa</taxon>
        <taxon>Chordata</taxon>
        <taxon>Craniata</taxon>
        <taxon>Vertebrata</taxon>
        <taxon>Euteleostomi</taxon>
        <taxon>Amphibia</taxon>
        <taxon>Batrachia</taxon>
        <taxon>Caudata</taxon>
        <taxon>Salamandroidea</taxon>
        <taxon>Salamandridae</taxon>
        <taxon>Pleurodelinae</taxon>
        <taxon>Pleurodeles</taxon>
    </lineage>
</organism>
<comment type="caution">
    <text evidence="3">The sequence shown here is derived from an EMBL/GenBank/DDBJ whole genome shotgun (WGS) entry which is preliminary data.</text>
</comment>
<dbReference type="Gene3D" id="1.10.340.70">
    <property type="match status" value="1"/>
</dbReference>
<protein>
    <recommendedName>
        <fullName evidence="1">Gypsy retrotransposon integrase-like protein 1</fullName>
    </recommendedName>
</protein>
<feature type="non-terminal residue" evidence="3">
    <location>
        <position position="102"/>
    </location>
</feature>
<dbReference type="AlphaFoldDB" id="A0AAV7UMT3"/>
<feature type="non-terminal residue" evidence="3">
    <location>
        <position position="1"/>
    </location>
</feature>
<dbReference type="InterPro" id="IPR036397">
    <property type="entry name" value="RNaseH_sf"/>
</dbReference>
<dbReference type="InterPro" id="IPR012337">
    <property type="entry name" value="RNaseH-like_sf"/>
</dbReference>
<keyword evidence="4" id="KW-1185">Reference proteome</keyword>
<dbReference type="GO" id="GO:0003676">
    <property type="term" value="F:nucleic acid binding"/>
    <property type="evidence" value="ECO:0007669"/>
    <property type="project" value="InterPro"/>
</dbReference>
<dbReference type="Gene3D" id="3.30.420.10">
    <property type="entry name" value="Ribonuclease H-like superfamily/Ribonuclease H"/>
    <property type="match status" value="1"/>
</dbReference>
<dbReference type="PANTHER" id="PTHR37984:SF15">
    <property type="entry name" value="INTEGRASE CATALYTIC DOMAIN-CONTAINING PROTEIN"/>
    <property type="match status" value="1"/>
</dbReference>
<dbReference type="InterPro" id="IPR041588">
    <property type="entry name" value="Integrase_H2C2"/>
</dbReference>
<dbReference type="FunFam" id="1.10.340.70:FF:000001">
    <property type="entry name" value="Retrovirus-related Pol polyprotein from transposon gypsy-like Protein"/>
    <property type="match status" value="1"/>
</dbReference>
<dbReference type="EMBL" id="JANPWB010000005">
    <property type="protein sequence ID" value="KAJ1189294.1"/>
    <property type="molecule type" value="Genomic_DNA"/>
</dbReference>
<dbReference type="InterPro" id="IPR050951">
    <property type="entry name" value="Retrovirus_Pol_polyprotein"/>
</dbReference>
<evidence type="ECO:0000256" key="1">
    <source>
        <dbReference type="ARBA" id="ARBA00039658"/>
    </source>
</evidence>
<dbReference type="Proteomes" id="UP001066276">
    <property type="component" value="Chromosome 3_1"/>
</dbReference>
<feature type="domain" description="Integrase zinc-binding" evidence="2">
    <location>
        <begin position="1"/>
        <end position="51"/>
    </location>
</feature>
<gene>
    <name evidence="3" type="ORF">NDU88_006042</name>
</gene>
<name>A0AAV7UMT3_PLEWA</name>
<sequence length="102" mass="11598">VLQLAHGDKGEGHLGRDKTEEAVLQRFYWPGIYGDIRRFCQNCQKCQLYNPVTQPPAPLQPLPVIETPFSRVGMDLIGPLTPSNRGRQYVLVLVDYATRYPE</sequence>
<dbReference type="PANTHER" id="PTHR37984">
    <property type="entry name" value="PROTEIN CBG26694"/>
    <property type="match status" value="1"/>
</dbReference>
<evidence type="ECO:0000313" key="4">
    <source>
        <dbReference type="Proteomes" id="UP001066276"/>
    </source>
</evidence>